<organism evidence="4">
    <name type="scientific">Pseudomonas marincola</name>
    <dbReference type="NCBI Taxonomy" id="437900"/>
    <lineage>
        <taxon>Bacteria</taxon>
        <taxon>Pseudomonadati</taxon>
        <taxon>Pseudomonadota</taxon>
        <taxon>Gammaproteobacteria</taxon>
        <taxon>Pseudomonadales</taxon>
        <taxon>Pseudomonadaceae</taxon>
        <taxon>Pseudomonas</taxon>
    </lineage>
</organism>
<dbReference type="AlphaFoldDB" id="A0A653E9Z4"/>
<dbReference type="FunFam" id="3.40.50.720:FF:000084">
    <property type="entry name" value="Short-chain dehydrogenase reductase"/>
    <property type="match status" value="1"/>
</dbReference>
<gene>
    <name evidence="4" type="ORF">PMYSY11_4511</name>
</gene>
<feature type="region of interest" description="Disordered" evidence="3">
    <location>
        <begin position="193"/>
        <end position="215"/>
    </location>
</feature>
<name>A0A653E9Z4_9PSED</name>
<evidence type="ECO:0000256" key="3">
    <source>
        <dbReference type="SAM" id="MobiDB-lite"/>
    </source>
</evidence>
<comment type="similarity">
    <text evidence="1">Belongs to the short-chain dehydrogenases/reductases (SDR) family.</text>
</comment>
<dbReference type="GO" id="GO:0016491">
    <property type="term" value="F:oxidoreductase activity"/>
    <property type="evidence" value="ECO:0007669"/>
    <property type="project" value="UniProtKB-KW"/>
</dbReference>
<dbReference type="PANTHER" id="PTHR24321:SF8">
    <property type="entry name" value="ESTRADIOL 17-BETA-DEHYDROGENASE 8-RELATED"/>
    <property type="match status" value="1"/>
</dbReference>
<dbReference type="SUPFAM" id="SSF51735">
    <property type="entry name" value="NAD(P)-binding Rossmann-fold domains"/>
    <property type="match status" value="1"/>
</dbReference>
<keyword evidence="2 4" id="KW-0560">Oxidoreductase</keyword>
<dbReference type="InterPro" id="IPR020904">
    <property type="entry name" value="Sc_DH/Rdtase_CS"/>
</dbReference>
<reference evidence="4" key="1">
    <citation type="submission" date="2019-02" db="EMBL/GenBank/DDBJ databases">
        <authorList>
            <consortium name="Genoscope - CEA"/>
            <person name="William W."/>
        </authorList>
    </citation>
    <scope>NUCLEOTIDE SEQUENCE [LARGE SCALE GENOMIC DNA]</scope>
    <source>
        <strain evidence="4">YSy11</strain>
    </source>
</reference>
<dbReference type="PANTHER" id="PTHR24321">
    <property type="entry name" value="DEHYDROGENASES, SHORT CHAIN"/>
    <property type="match status" value="1"/>
</dbReference>
<dbReference type="PROSITE" id="PS00061">
    <property type="entry name" value="ADH_SHORT"/>
    <property type="match status" value="1"/>
</dbReference>
<dbReference type="InterPro" id="IPR036291">
    <property type="entry name" value="NAD(P)-bd_dom_sf"/>
</dbReference>
<accession>A0A653E9Z4</accession>
<protein>
    <submittedName>
        <fullName evidence="4">Putative enzyme</fullName>
        <ecNumber evidence="4">1.-.-.-</ecNumber>
    </submittedName>
</protein>
<evidence type="ECO:0000256" key="1">
    <source>
        <dbReference type="ARBA" id="ARBA00006484"/>
    </source>
</evidence>
<dbReference type="InterPro" id="IPR002347">
    <property type="entry name" value="SDR_fam"/>
</dbReference>
<dbReference type="NCBIfam" id="NF004324">
    <property type="entry name" value="PRK05717.1"/>
    <property type="match status" value="1"/>
</dbReference>
<feature type="compositionally biased region" description="Basic and acidic residues" evidence="3">
    <location>
        <begin position="193"/>
        <end position="211"/>
    </location>
</feature>
<dbReference type="EC" id="1.-.-.-" evidence="4"/>
<evidence type="ECO:0000313" key="4">
    <source>
        <dbReference type="EMBL" id="VEV99554.1"/>
    </source>
</evidence>
<dbReference type="PRINTS" id="PR00080">
    <property type="entry name" value="SDRFAMILY"/>
</dbReference>
<evidence type="ECO:0000256" key="2">
    <source>
        <dbReference type="ARBA" id="ARBA00023002"/>
    </source>
</evidence>
<dbReference type="PRINTS" id="PR00081">
    <property type="entry name" value="GDHRDH"/>
</dbReference>
<dbReference type="Gene3D" id="3.40.50.720">
    <property type="entry name" value="NAD(P)-binding Rossmann-like Domain"/>
    <property type="match status" value="1"/>
</dbReference>
<dbReference type="EMBL" id="LR215729">
    <property type="protein sequence ID" value="VEV99554.1"/>
    <property type="molecule type" value="Genomic_DNA"/>
</dbReference>
<proteinExistence type="inferred from homology"/>
<sequence>MDWMQDDGSALGHVALVTGAAQGIGLGIAAWLIAEGWQVVLADIDRARGSIVAKALGESAWFVSMDVADEAQVTTGVAEVLGQFGRLDALVCNAAVADPHNPPLESLSQSRWERTLAVNLTGPMLLAKHCVPYLRAHRGAIVNLTSTRAHQSEADTEAYAASKGGLLALTHSLAISLGPEVRVNAVSPGWIDSRDSQARRDEPLRGDDHAQHPVGRVGKVEDVAAAVAWLLSGSSAFVTGQEIVVDGGFSRKMNYLD</sequence>
<dbReference type="Pfam" id="PF13561">
    <property type="entry name" value="adh_short_C2"/>
    <property type="match status" value="1"/>
</dbReference>